<organism evidence="2 3">
    <name type="scientific">Scophthalmus maximus</name>
    <name type="common">Turbot</name>
    <name type="synonym">Psetta maxima</name>
    <dbReference type="NCBI Taxonomy" id="52904"/>
    <lineage>
        <taxon>Eukaryota</taxon>
        <taxon>Metazoa</taxon>
        <taxon>Chordata</taxon>
        <taxon>Craniata</taxon>
        <taxon>Vertebrata</taxon>
        <taxon>Euteleostomi</taxon>
        <taxon>Actinopterygii</taxon>
        <taxon>Neopterygii</taxon>
        <taxon>Teleostei</taxon>
        <taxon>Neoteleostei</taxon>
        <taxon>Acanthomorphata</taxon>
        <taxon>Carangaria</taxon>
        <taxon>Pleuronectiformes</taxon>
        <taxon>Pleuronectoidei</taxon>
        <taxon>Scophthalmidae</taxon>
        <taxon>Scophthalmus</taxon>
    </lineage>
</organism>
<feature type="compositionally biased region" description="Low complexity" evidence="1">
    <location>
        <begin position="260"/>
        <end position="280"/>
    </location>
</feature>
<feature type="region of interest" description="Disordered" evidence="1">
    <location>
        <begin position="216"/>
        <end position="297"/>
    </location>
</feature>
<dbReference type="PANTHER" id="PTHR15692">
    <property type="entry name" value="MASTERMIND-LIKE"/>
    <property type="match status" value="1"/>
</dbReference>
<name>A0A6A4T405_SCOMX</name>
<comment type="caution">
    <text evidence="2">The sequence shown here is derived from an EMBL/GenBank/DDBJ whole genome shotgun (WGS) entry which is preliminary data.</text>
</comment>
<dbReference type="PANTHER" id="PTHR15692:SF8">
    <property type="entry name" value="MASTERMIND-LIKE PROTEIN 3"/>
    <property type="match status" value="1"/>
</dbReference>
<dbReference type="GO" id="GO:0003713">
    <property type="term" value="F:transcription coactivator activity"/>
    <property type="evidence" value="ECO:0007669"/>
    <property type="project" value="InterPro"/>
</dbReference>
<dbReference type="GO" id="GO:0005654">
    <property type="term" value="C:nucleoplasm"/>
    <property type="evidence" value="ECO:0007669"/>
    <property type="project" value="TreeGrafter"/>
</dbReference>
<evidence type="ECO:0000313" key="3">
    <source>
        <dbReference type="Proteomes" id="UP000438429"/>
    </source>
</evidence>
<sequence length="311" mass="34579">MVALWSPEYVCVYSLFRCPPVVKIPNNKALKKYIDGMIDGRNCVRLRQSDVFFTFGAVGIVKYCEVWLHHLHGEQGVVGISRPPGAIPPPHPGGGVAPGVGPNQGSGPPPGYVGNQQQAAMMKQMMAMEQEKRVQMHMMEQQKQQLFREQRQQQQQQLLAEQLQQQQQHLPRQMGQGQRNPYPQVNQYQGPPQDLASRSQALQNIRAARLLQQQQQSQQQMVQMSSVQSQGGSVGPQTDMGLPYGNQGSNQGSLYGLNPSMSQMIHQQQHQSQSVQGSMGLPPQHNPAGGPQRQAALKCPRIRLKRNCAIL</sequence>
<dbReference type="InterPro" id="IPR046369">
    <property type="entry name" value="MAML1-3"/>
</dbReference>
<protein>
    <submittedName>
        <fullName evidence="2">Uncharacterized protein</fullName>
    </submittedName>
</protein>
<proteinExistence type="predicted"/>
<dbReference type="AlphaFoldDB" id="A0A6A4T405"/>
<reference evidence="2 3" key="1">
    <citation type="submission" date="2019-06" db="EMBL/GenBank/DDBJ databases">
        <title>Draft genomes of female and male turbot (Scophthalmus maximus).</title>
        <authorList>
            <person name="Xu H."/>
            <person name="Xu X.-W."/>
            <person name="Shao C."/>
            <person name="Chen S."/>
        </authorList>
    </citation>
    <scope>NUCLEOTIDE SEQUENCE [LARGE SCALE GENOMIC DNA]</scope>
    <source>
        <strain evidence="2">Ysfricsl-2016a</strain>
        <tissue evidence="2">Blood</tissue>
    </source>
</reference>
<feature type="compositionally biased region" description="Low complexity" evidence="1">
    <location>
        <begin position="216"/>
        <end position="231"/>
    </location>
</feature>
<feature type="compositionally biased region" description="Polar residues" evidence="1">
    <location>
        <begin position="179"/>
        <end position="197"/>
    </location>
</feature>
<dbReference type="Proteomes" id="UP000438429">
    <property type="component" value="Unassembled WGS sequence"/>
</dbReference>
<accession>A0A6A4T405</accession>
<gene>
    <name evidence="2" type="ORF">F2P81_010805</name>
</gene>
<evidence type="ECO:0000313" key="2">
    <source>
        <dbReference type="EMBL" id="KAF0037931.1"/>
    </source>
</evidence>
<feature type="compositionally biased region" description="Gly residues" evidence="1">
    <location>
        <begin position="93"/>
        <end position="104"/>
    </location>
</feature>
<feature type="compositionally biased region" description="Low complexity" evidence="1">
    <location>
        <begin position="158"/>
        <end position="178"/>
    </location>
</feature>
<dbReference type="GO" id="GO:0007221">
    <property type="term" value="P:positive regulation of transcription of Notch receptor target"/>
    <property type="evidence" value="ECO:0007669"/>
    <property type="project" value="InterPro"/>
</dbReference>
<evidence type="ECO:0000256" key="1">
    <source>
        <dbReference type="SAM" id="MobiDB-lite"/>
    </source>
</evidence>
<feature type="region of interest" description="Disordered" evidence="1">
    <location>
        <begin position="90"/>
        <end position="110"/>
    </location>
</feature>
<dbReference type="EMBL" id="VEVO01000009">
    <property type="protein sequence ID" value="KAF0037931.1"/>
    <property type="molecule type" value="Genomic_DNA"/>
</dbReference>
<feature type="region of interest" description="Disordered" evidence="1">
    <location>
        <begin position="158"/>
        <end position="197"/>
    </location>
</feature>